<keyword evidence="3" id="KW-1185">Reference proteome</keyword>
<sequence>MKLHPKISEDPETIVTRAFGTFLVLLSGILIYTDKFVEYFDIQVAYQFEYYTSLDVFLWTICQTLTILILATAFFFNPYKWSLSVPIIIFSLQLSYVFRDEKWIQEQYYLLYSLIFVATIFGFIYFSKYVNSIMAKFLNIKQKEVDTLVNFVVEVRNEHYAKILASADLLDVLDEFEYDETEKQLLKHFLKKDRNKLTRNFEIRIVQTLKDVD</sequence>
<dbReference type="EMBL" id="JAMFMA010000003">
    <property type="protein sequence ID" value="MCL6275095.1"/>
    <property type="molecule type" value="Genomic_DNA"/>
</dbReference>
<dbReference type="Proteomes" id="UP001203607">
    <property type="component" value="Unassembled WGS sequence"/>
</dbReference>
<gene>
    <name evidence="2" type="ORF">M3P19_13835</name>
</gene>
<feature type="transmembrane region" description="Helical" evidence="1">
    <location>
        <begin position="14"/>
        <end position="33"/>
    </location>
</feature>
<evidence type="ECO:0000313" key="3">
    <source>
        <dbReference type="Proteomes" id="UP001203607"/>
    </source>
</evidence>
<keyword evidence="1" id="KW-0812">Transmembrane</keyword>
<proteinExistence type="predicted"/>
<protein>
    <submittedName>
        <fullName evidence="2">Uncharacterized protein</fullName>
    </submittedName>
</protein>
<name>A0ABT0PUR6_9FLAO</name>
<evidence type="ECO:0000256" key="1">
    <source>
        <dbReference type="SAM" id="Phobius"/>
    </source>
</evidence>
<keyword evidence="1" id="KW-1133">Transmembrane helix</keyword>
<evidence type="ECO:0000313" key="2">
    <source>
        <dbReference type="EMBL" id="MCL6275095.1"/>
    </source>
</evidence>
<comment type="caution">
    <text evidence="2">The sequence shown here is derived from an EMBL/GenBank/DDBJ whole genome shotgun (WGS) entry which is preliminary data.</text>
</comment>
<organism evidence="2 3">
    <name type="scientific">Flagellimonas spongiicola</name>
    <dbReference type="NCBI Taxonomy" id="2942208"/>
    <lineage>
        <taxon>Bacteria</taxon>
        <taxon>Pseudomonadati</taxon>
        <taxon>Bacteroidota</taxon>
        <taxon>Flavobacteriia</taxon>
        <taxon>Flavobacteriales</taxon>
        <taxon>Flavobacteriaceae</taxon>
        <taxon>Flagellimonas</taxon>
    </lineage>
</organism>
<keyword evidence="1" id="KW-0472">Membrane</keyword>
<feature type="transmembrane region" description="Helical" evidence="1">
    <location>
        <begin position="54"/>
        <end position="75"/>
    </location>
</feature>
<feature type="transmembrane region" description="Helical" evidence="1">
    <location>
        <begin position="110"/>
        <end position="127"/>
    </location>
</feature>
<accession>A0ABT0PUR6</accession>
<reference evidence="2 3" key="1">
    <citation type="submission" date="2022-05" db="EMBL/GenBank/DDBJ databases">
        <authorList>
            <person name="Park J.-S."/>
        </authorList>
    </citation>
    <scope>NUCLEOTIDE SEQUENCE [LARGE SCALE GENOMIC DNA]</scope>
    <source>
        <strain evidence="2 3">2012CJ35-5</strain>
    </source>
</reference>
<dbReference type="RefSeq" id="WP_249658283.1">
    <property type="nucleotide sequence ID" value="NZ_JAMFMA010000003.1"/>
</dbReference>
<feature type="transmembrane region" description="Helical" evidence="1">
    <location>
        <begin position="81"/>
        <end position="98"/>
    </location>
</feature>